<gene>
    <name evidence="6" type="ORF">CBR_g4444</name>
</gene>
<dbReference type="PANTHER" id="PTHR10730">
    <property type="entry name" value="PROCOLLAGEN-LYSINE,2-OXOGLUTARATE 5-DIOXYGENASE/GLYCOSYLTRANSFERASE 25 FAMILY MEMBER"/>
    <property type="match status" value="1"/>
</dbReference>
<evidence type="ECO:0000256" key="1">
    <source>
        <dbReference type="ARBA" id="ARBA00006721"/>
    </source>
</evidence>
<sequence>MPSAHHPLPENDRGPEEEGGGGGGGGGGGALPPALDGFGFLKTSSGALGHLFFGGGGERREGGGGGGGGGRGGGEGDGGLRITTDEDENVVDIYSLEMNPVTRTDLGLFPSLELWPADRVFVVSGGKTPSRGSLMMDDLLHSAGMKYTRVVVPQDDSLVARQGPGGGRYPDGTVEIPPPTPDGGEEQQQLQQYRSRLRVLAHVELWAMALRKDVPFVMIFDDDTVFNPSPSPSPFKAHLEKCLRQLIFLELQQSVRFRPSFDVCLLARWPLADFGEPDLTEDIVEAKASRGAGAYILSREGARELLRKVTGAKGEDSRLLKGQMGGVMMLGEGGDPPPFGNAGGLACRPTGASRTSANAAAGKLMTSTKKRRKGGGGGGVDDARREKVMREEEEEEEEENNKKKKKKGGEDVQKKSGCDWNKAERRRTALLLRIPAMVEDGDAISRSAVIRNPCGVSVPRGLGGAGVFMPPPSPPRWTRVPESPSDWPLFVINLASMGERIKSLMGSLGSLGFRRAVRAVGIPAGDPEMEVFKGKVSAGKEARTRTKWKSGKRFLSRGEVGCALSHYLVWLEVVANGIPFAMIVEDDVVFSASFSEIFSRAMAELNGLIDERSISAKFDVCLLGRKMVVEPRRESPPRVSPTLVYATPSWQTHAYLVSLEGAEKLVASFFVNDPLDTFWWRMPDARFLAIDPALVGQSSTEGMSVSSTQFGSDTPW</sequence>
<feature type="compositionally biased region" description="Basic and acidic residues" evidence="4">
    <location>
        <begin position="408"/>
        <end position="418"/>
    </location>
</feature>
<feature type="region of interest" description="Disordered" evidence="4">
    <location>
        <begin position="52"/>
        <end position="82"/>
    </location>
</feature>
<evidence type="ECO:0000256" key="2">
    <source>
        <dbReference type="ARBA" id="ARBA00022676"/>
    </source>
</evidence>
<organism evidence="6 7">
    <name type="scientific">Chara braunii</name>
    <name type="common">Braun's stonewort</name>
    <dbReference type="NCBI Taxonomy" id="69332"/>
    <lineage>
        <taxon>Eukaryota</taxon>
        <taxon>Viridiplantae</taxon>
        <taxon>Streptophyta</taxon>
        <taxon>Charophyceae</taxon>
        <taxon>Charales</taxon>
        <taxon>Characeae</taxon>
        <taxon>Chara</taxon>
    </lineage>
</organism>
<evidence type="ECO:0000259" key="5">
    <source>
        <dbReference type="Pfam" id="PF01755"/>
    </source>
</evidence>
<dbReference type="EMBL" id="BFEA01000117">
    <property type="protein sequence ID" value="GBG69613.1"/>
    <property type="molecule type" value="Genomic_DNA"/>
</dbReference>
<dbReference type="InterPro" id="IPR002654">
    <property type="entry name" value="Glyco_trans_25"/>
</dbReference>
<keyword evidence="2" id="KW-0328">Glycosyltransferase</keyword>
<evidence type="ECO:0000256" key="4">
    <source>
        <dbReference type="SAM" id="MobiDB-lite"/>
    </source>
</evidence>
<feature type="region of interest" description="Disordered" evidence="4">
    <location>
        <begin position="1"/>
        <end position="36"/>
    </location>
</feature>
<dbReference type="OrthoDB" id="2015241at2759"/>
<proteinExistence type="inferred from homology"/>
<keyword evidence="3" id="KW-0808">Transferase</keyword>
<evidence type="ECO:0000256" key="3">
    <source>
        <dbReference type="ARBA" id="ARBA00022679"/>
    </source>
</evidence>
<dbReference type="OMA" id="FAMIVED"/>
<dbReference type="Gramene" id="GBG69613">
    <property type="protein sequence ID" value="GBG69613"/>
    <property type="gene ID" value="CBR_g4444"/>
</dbReference>
<feature type="compositionally biased region" description="Basic and acidic residues" evidence="4">
    <location>
        <begin position="7"/>
        <end position="16"/>
    </location>
</feature>
<dbReference type="CDD" id="cd06532">
    <property type="entry name" value="Glyco_transf_25"/>
    <property type="match status" value="1"/>
</dbReference>
<dbReference type="PANTHER" id="PTHR10730:SF53">
    <property type="entry name" value="GLYCOSYLTRANSFERASE 25 FAMILY MEMBER"/>
    <property type="match status" value="1"/>
</dbReference>
<feature type="domain" description="Glycosyl transferase family 25" evidence="5">
    <location>
        <begin position="543"/>
        <end position="669"/>
    </location>
</feature>
<dbReference type="GO" id="GO:0016740">
    <property type="term" value="F:transferase activity"/>
    <property type="evidence" value="ECO:0007669"/>
    <property type="project" value="UniProtKB-KW"/>
</dbReference>
<protein>
    <recommendedName>
        <fullName evidence="5">Glycosyl transferase family 25 domain-containing protein</fullName>
    </recommendedName>
</protein>
<comment type="caution">
    <text evidence="6">The sequence shown here is derived from an EMBL/GenBank/DDBJ whole genome shotgun (WGS) entry which is preliminary data.</text>
</comment>
<feature type="region of interest" description="Disordered" evidence="4">
    <location>
        <begin position="347"/>
        <end position="418"/>
    </location>
</feature>
<keyword evidence="7" id="KW-1185">Reference proteome</keyword>
<feature type="compositionally biased region" description="Basic and acidic residues" evidence="4">
    <location>
        <begin position="381"/>
        <end position="390"/>
    </location>
</feature>
<evidence type="ECO:0000313" key="6">
    <source>
        <dbReference type="EMBL" id="GBG69613.1"/>
    </source>
</evidence>
<feature type="compositionally biased region" description="Gly residues" evidence="4">
    <location>
        <begin position="63"/>
        <end position="79"/>
    </location>
</feature>
<dbReference type="InterPro" id="IPR050757">
    <property type="entry name" value="Collagen_mod_GT25"/>
</dbReference>
<feature type="region of interest" description="Disordered" evidence="4">
    <location>
        <begin position="162"/>
        <end position="189"/>
    </location>
</feature>
<dbReference type="AlphaFoldDB" id="A0A388KI15"/>
<dbReference type="Pfam" id="PF01755">
    <property type="entry name" value="Glyco_transf_25"/>
    <property type="match status" value="1"/>
</dbReference>
<feature type="compositionally biased region" description="Gly residues" evidence="4">
    <location>
        <begin position="20"/>
        <end position="30"/>
    </location>
</feature>
<accession>A0A388KI15</accession>
<reference evidence="6 7" key="1">
    <citation type="journal article" date="2018" name="Cell">
        <title>The Chara Genome: Secondary Complexity and Implications for Plant Terrestrialization.</title>
        <authorList>
            <person name="Nishiyama T."/>
            <person name="Sakayama H."/>
            <person name="Vries J.D."/>
            <person name="Buschmann H."/>
            <person name="Saint-Marcoux D."/>
            <person name="Ullrich K.K."/>
            <person name="Haas F.B."/>
            <person name="Vanderstraeten L."/>
            <person name="Becker D."/>
            <person name="Lang D."/>
            <person name="Vosolsobe S."/>
            <person name="Rombauts S."/>
            <person name="Wilhelmsson P.K.I."/>
            <person name="Janitza P."/>
            <person name="Kern R."/>
            <person name="Heyl A."/>
            <person name="Rumpler F."/>
            <person name="Villalobos L.I.A.C."/>
            <person name="Clay J.M."/>
            <person name="Skokan R."/>
            <person name="Toyoda A."/>
            <person name="Suzuki Y."/>
            <person name="Kagoshima H."/>
            <person name="Schijlen E."/>
            <person name="Tajeshwar N."/>
            <person name="Catarino B."/>
            <person name="Hetherington A.J."/>
            <person name="Saltykova A."/>
            <person name="Bonnot C."/>
            <person name="Breuninger H."/>
            <person name="Symeonidi A."/>
            <person name="Radhakrishnan G.V."/>
            <person name="Van Nieuwerburgh F."/>
            <person name="Deforce D."/>
            <person name="Chang C."/>
            <person name="Karol K.G."/>
            <person name="Hedrich R."/>
            <person name="Ulvskov P."/>
            <person name="Glockner G."/>
            <person name="Delwiche C.F."/>
            <person name="Petrasek J."/>
            <person name="Van de Peer Y."/>
            <person name="Friml J."/>
            <person name="Beilby M."/>
            <person name="Dolan L."/>
            <person name="Kohara Y."/>
            <person name="Sugano S."/>
            <person name="Fujiyama A."/>
            <person name="Delaux P.-M."/>
            <person name="Quint M."/>
            <person name="TheiBen G."/>
            <person name="Hagemann M."/>
            <person name="Harholt J."/>
            <person name="Dunand C."/>
            <person name="Zachgo S."/>
            <person name="Langdale J."/>
            <person name="Maumus F."/>
            <person name="Straeten D.V.D."/>
            <person name="Gould S.B."/>
            <person name="Rensing S.A."/>
        </authorList>
    </citation>
    <scope>NUCLEOTIDE SEQUENCE [LARGE SCALE GENOMIC DNA]</scope>
    <source>
        <strain evidence="6 7">S276</strain>
    </source>
</reference>
<dbReference type="Proteomes" id="UP000265515">
    <property type="component" value="Unassembled WGS sequence"/>
</dbReference>
<comment type="similarity">
    <text evidence="1">Belongs to the glycosyltransferase 25 family.</text>
</comment>
<evidence type="ECO:0000313" key="7">
    <source>
        <dbReference type="Proteomes" id="UP000265515"/>
    </source>
</evidence>
<name>A0A388KI15_CHABU</name>